<dbReference type="CDD" id="cd00077">
    <property type="entry name" value="HDc"/>
    <property type="match status" value="1"/>
</dbReference>
<dbReference type="InterPro" id="IPR006674">
    <property type="entry name" value="HD_domain"/>
</dbReference>
<dbReference type="RefSeq" id="WP_219849340.1">
    <property type="nucleotide sequence ID" value="NZ_CP059491.1"/>
</dbReference>
<dbReference type="InterPro" id="IPR003607">
    <property type="entry name" value="HD/PDEase_dom"/>
</dbReference>
<evidence type="ECO:0000313" key="3">
    <source>
        <dbReference type="Proteomes" id="UP000515663"/>
    </source>
</evidence>
<dbReference type="Gene3D" id="1.10.3210.10">
    <property type="entry name" value="Hypothetical protein af1432"/>
    <property type="match status" value="1"/>
</dbReference>
<gene>
    <name evidence="2" type="ORF">H1R19_13960</name>
</gene>
<feature type="domain" description="HD" evidence="1">
    <location>
        <begin position="42"/>
        <end position="126"/>
    </location>
</feature>
<evidence type="ECO:0000259" key="1">
    <source>
        <dbReference type="Pfam" id="PF01966"/>
    </source>
</evidence>
<evidence type="ECO:0000313" key="2">
    <source>
        <dbReference type="EMBL" id="QMT00050.1"/>
    </source>
</evidence>
<dbReference type="SUPFAM" id="SSF109604">
    <property type="entry name" value="HD-domain/PDEase-like"/>
    <property type="match status" value="1"/>
</dbReference>
<organism evidence="2 3">
    <name type="scientific">Gordonia jinghuaiqii</name>
    <dbReference type="NCBI Taxonomy" id="2758710"/>
    <lineage>
        <taxon>Bacteria</taxon>
        <taxon>Bacillati</taxon>
        <taxon>Actinomycetota</taxon>
        <taxon>Actinomycetes</taxon>
        <taxon>Mycobacteriales</taxon>
        <taxon>Gordoniaceae</taxon>
        <taxon>Gordonia</taxon>
    </lineage>
</organism>
<reference evidence="3" key="1">
    <citation type="submission" date="2020-07" db="EMBL/GenBank/DDBJ databases">
        <title>novel species isolated from the respiratory tract of Marmot.</title>
        <authorList>
            <person name="Zhang G."/>
        </authorList>
    </citation>
    <scope>NUCLEOTIDE SEQUENCE [LARGE SCALE GENOMIC DNA]</scope>
    <source>
        <strain evidence="3">686</strain>
    </source>
</reference>
<proteinExistence type="predicted"/>
<dbReference type="PANTHER" id="PTHR35569">
    <property type="entry name" value="CYANAMIDE HYDRATASE DDI2-RELATED"/>
    <property type="match status" value="1"/>
</dbReference>
<sequence>MTESSTTATDALDPTEWNLPDSEICSAALHLVNTTSSSPLSNHCVRSYVFGREIAAAWGLQGGVDYDDETLYLACLLHDLGLTDYGSGDQRFEIEGADAAARFLREHGGVDDQVITTIWQSIALHSSLGLGHRFGTVQAISTAGISFDVDGMGMENHSPDFIERVTTTWPRHGLGHALGDAIARDIREHPHNPMKAPPFTLPGHLNEALNGAPAIVFADVVANAAWGDRSEDK</sequence>
<dbReference type="Proteomes" id="UP000515663">
    <property type="component" value="Chromosome"/>
</dbReference>
<dbReference type="PANTHER" id="PTHR35569:SF1">
    <property type="entry name" value="CYANAMIDE HYDRATASE DDI2-RELATED"/>
    <property type="match status" value="1"/>
</dbReference>
<dbReference type="Pfam" id="PF01966">
    <property type="entry name" value="HD"/>
    <property type="match status" value="1"/>
</dbReference>
<dbReference type="AlphaFoldDB" id="A0A7D7R8A0"/>
<accession>A0A7D7R8A0</accession>
<keyword evidence="3" id="KW-1185">Reference proteome</keyword>
<dbReference type="EMBL" id="CP059491">
    <property type="protein sequence ID" value="QMT00050.1"/>
    <property type="molecule type" value="Genomic_DNA"/>
</dbReference>
<name>A0A7D7R8A0_9ACTN</name>
<dbReference type="KEGG" id="gji:H1R19_13960"/>
<protein>
    <submittedName>
        <fullName evidence="2">HD domain-containing protein</fullName>
    </submittedName>
</protein>